<evidence type="ECO:0000313" key="3">
    <source>
        <dbReference type="Proteomes" id="UP000299102"/>
    </source>
</evidence>
<gene>
    <name evidence="2" type="ORF">EVAR_35395_1</name>
</gene>
<protein>
    <submittedName>
        <fullName evidence="2">Uncharacterized protein</fullName>
    </submittedName>
</protein>
<keyword evidence="3" id="KW-1185">Reference proteome</keyword>
<name>A0A4C1XF22_EUMVA</name>
<dbReference type="AlphaFoldDB" id="A0A4C1XF22"/>
<organism evidence="2 3">
    <name type="scientific">Eumeta variegata</name>
    <name type="common">Bagworm moth</name>
    <name type="synonym">Eumeta japonica</name>
    <dbReference type="NCBI Taxonomy" id="151549"/>
    <lineage>
        <taxon>Eukaryota</taxon>
        <taxon>Metazoa</taxon>
        <taxon>Ecdysozoa</taxon>
        <taxon>Arthropoda</taxon>
        <taxon>Hexapoda</taxon>
        <taxon>Insecta</taxon>
        <taxon>Pterygota</taxon>
        <taxon>Neoptera</taxon>
        <taxon>Endopterygota</taxon>
        <taxon>Lepidoptera</taxon>
        <taxon>Glossata</taxon>
        <taxon>Ditrysia</taxon>
        <taxon>Tineoidea</taxon>
        <taxon>Psychidae</taxon>
        <taxon>Oiketicinae</taxon>
        <taxon>Eumeta</taxon>
    </lineage>
</organism>
<evidence type="ECO:0000313" key="2">
    <source>
        <dbReference type="EMBL" id="GBP60847.1"/>
    </source>
</evidence>
<evidence type="ECO:0000256" key="1">
    <source>
        <dbReference type="SAM" id="MobiDB-lite"/>
    </source>
</evidence>
<feature type="compositionally biased region" description="Low complexity" evidence="1">
    <location>
        <begin position="55"/>
        <end position="70"/>
    </location>
</feature>
<accession>A0A4C1XF22</accession>
<proteinExistence type="predicted"/>
<feature type="region of interest" description="Disordered" evidence="1">
    <location>
        <begin position="122"/>
        <end position="142"/>
    </location>
</feature>
<sequence>MLFQENVEEIGPRFILFHPVKDFPFRRSNKVRSNIKFQFPERPRDVRRFHETDSSRSLSVPASPASLSRSHYPSANPFSRTLIPFSIKNVSAPPPCPTLSFIIVQTATTNVLRWVIDATQSPELSPGAPTPAQRGRIPGPGPQLRPFRFANTSRLPTRVCLENVARISVHRCRDGTIISMLYEKSGSKEDKHLSVAIKDQTLLNWWKSTK</sequence>
<dbReference type="EMBL" id="BGZK01000797">
    <property type="protein sequence ID" value="GBP60847.1"/>
    <property type="molecule type" value="Genomic_DNA"/>
</dbReference>
<dbReference type="Proteomes" id="UP000299102">
    <property type="component" value="Unassembled WGS sequence"/>
</dbReference>
<reference evidence="2 3" key="1">
    <citation type="journal article" date="2019" name="Commun. Biol.">
        <title>The bagworm genome reveals a unique fibroin gene that provides high tensile strength.</title>
        <authorList>
            <person name="Kono N."/>
            <person name="Nakamura H."/>
            <person name="Ohtoshi R."/>
            <person name="Tomita M."/>
            <person name="Numata K."/>
            <person name="Arakawa K."/>
        </authorList>
    </citation>
    <scope>NUCLEOTIDE SEQUENCE [LARGE SCALE GENOMIC DNA]</scope>
</reference>
<comment type="caution">
    <text evidence="2">The sequence shown here is derived from an EMBL/GenBank/DDBJ whole genome shotgun (WGS) entry which is preliminary data.</text>
</comment>
<feature type="region of interest" description="Disordered" evidence="1">
    <location>
        <begin position="46"/>
        <end position="71"/>
    </location>
</feature>